<dbReference type="GeneID" id="132711898"/>
<reference evidence="3" key="1">
    <citation type="submission" date="2025-08" db="UniProtKB">
        <authorList>
            <consortium name="RefSeq"/>
        </authorList>
    </citation>
    <scope>IDENTIFICATION</scope>
    <source>
        <tissue evidence="3">Blood</tissue>
    </source>
</reference>
<organism evidence="2 3">
    <name type="scientific">Pantherophis guttatus</name>
    <name type="common">Corn snake</name>
    <name type="synonym">Elaphe guttata</name>
    <dbReference type="NCBI Taxonomy" id="94885"/>
    <lineage>
        <taxon>Eukaryota</taxon>
        <taxon>Metazoa</taxon>
        <taxon>Chordata</taxon>
        <taxon>Craniata</taxon>
        <taxon>Vertebrata</taxon>
        <taxon>Euteleostomi</taxon>
        <taxon>Lepidosauria</taxon>
        <taxon>Squamata</taxon>
        <taxon>Bifurcata</taxon>
        <taxon>Unidentata</taxon>
        <taxon>Episquamata</taxon>
        <taxon>Toxicofera</taxon>
        <taxon>Serpentes</taxon>
        <taxon>Colubroidea</taxon>
        <taxon>Colubridae</taxon>
        <taxon>Colubrinae</taxon>
        <taxon>Pantherophis</taxon>
    </lineage>
</organism>
<feature type="compositionally biased region" description="Basic residues" evidence="1">
    <location>
        <begin position="42"/>
        <end position="51"/>
    </location>
</feature>
<evidence type="ECO:0000313" key="2">
    <source>
        <dbReference type="Proteomes" id="UP001652622"/>
    </source>
</evidence>
<keyword evidence="2" id="KW-1185">Reference proteome</keyword>
<proteinExistence type="predicted"/>
<feature type="region of interest" description="Disordered" evidence="1">
    <location>
        <begin position="76"/>
        <end position="95"/>
    </location>
</feature>
<evidence type="ECO:0000256" key="1">
    <source>
        <dbReference type="SAM" id="MobiDB-lite"/>
    </source>
</evidence>
<dbReference type="Proteomes" id="UP001652622">
    <property type="component" value="Unplaced"/>
</dbReference>
<evidence type="ECO:0000313" key="3">
    <source>
        <dbReference type="RefSeq" id="XP_060547813.1"/>
    </source>
</evidence>
<gene>
    <name evidence="3" type="primary">LOC132711898</name>
</gene>
<name>A0ABM3ZHF8_PANGU</name>
<dbReference type="RefSeq" id="XP_060547813.1">
    <property type="nucleotide sequence ID" value="XM_060691830.1"/>
</dbReference>
<feature type="compositionally biased region" description="Basic and acidic residues" evidence="1">
    <location>
        <begin position="17"/>
        <end position="26"/>
    </location>
</feature>
<sequence length="205" mass="22981">MTKGASRPKQKTRSAARQRERGRSQEEAGCLCGSRKSEARGRRSKGARRCARASSPPGQLRPGQLAVAAAWQPRLPAHPPRSHCNVTRRRSDDPRSLAWGPLPPCHFGWRPAAASSSRWASRLVGRASLMRFAELADKIRTSVASVSSQQQMFHSETGKPKLGIKAKCKHTEISQQSQINLSSQYRYMMHKLSYLLHLRECREID</sequence>
<feature type="region of interest" description="Disordered" evidence="1">
    <location>
        <begin position="1"/>
        <end position="63"/>
    </location>
</feature>
<protein>
    <submittedName>
        <fullName evidence="3">Uncharacterized protein LOC132711898</fullName>
    </submittedName>
</protein>
<feature type="compositionally biased region" description="Basic residues" evidence="1">
    <location>
        <begin position="1"/>
        <end position="16"/>
    </location>
</feature>
<accession>A0ABM3ZHF8</accession>